<protein>
    <submittedName>
        <fullName evidence="1">Uncharacterized protein</fullName>
    </submittedName>
</protein>
<gene>
    <name evidence="1" type="ordered locus">AALP_Aa1g016800</name>
</gene>
<dbReference type="EMBL" id="CM002869">
    <property type="protein sequence ID" value="KFK42603.1"/>
    <property type="molecule type" value="Genomic_DNA"/>
</dbReference>
<name>A0A087HKF1_ARAAL</name>
<evidence type="ECO:0000313" key="2">
    <source>
        <dbReference type="Proteomes" id="UP000029120"/>
    </source>
</evidence>
<dbReference type="Proteomes" id="UP000029120">
    <property type="component" value="Chromosome 1"/>
</dbReference>
<keyword evidence="2" id="KW-1185">Reference proteome</keyword>
<dbReference type="AlphaFoldDB" id="A0A087HKF1"/>
<sequence length="44" mass="5012">MTAGFEIPAKKKSEDVMYDVSLHGNPFNLDPNPFNRCEPYLLVL</sequence>
<accession>A0A087HKF1</accession>
<organism evidence="1 2">
    <name type="scientific">Arabis alpina</name>
    <name type="common">Alpine rock-cress</name>
    <dbReference type="NCBI Taxonomy" id="50452"/>
    <lineage>
        <taxon>Eukaryota</taxon>
        <taxon>Viridiplantae</taxon>
        <taxon>Streptophyta</taxon>
        <taxon>Embryophyta</taxon>
        <taxon>Tracheophyta</taxon>
        <taxon>Spermatophyta</taxon>
        <taxon>Magnoliopsida</taxon>
        <taxon>eudicotyledons</taxon>
        <taxon>Gunneridae</taxon>
        <taxon>Pentapetalae</taxon>
        <taxon>rosids</taxon>
        <taxon>malvids</taxon>
        <taxon>Brassicales</taxon>
        <taxon>Brassicaceae</taxon>
        <taxon>Arabideae</taxon>
        <taxon>Arabis</taxon>
    </lineage>
</organism>
<dbReference type="Gramene" id="KFK42603">
    <property type="protein sequence ID" value="KFK42603"/>
    <property type="gene ID" value="AALP_AA1G016800"/>
</dbReference>
<evidence type="ECO:0000313" key="1">
    <source>
        <dbReference type="EMBL" id="KFK42603.1"/>
    </source>
</evidence>
<reference evidence="2" key="1">
    <citation type="journal article" date="2015" name="Nat. Plants">
        <title>Genome expansion of Arabis alpina linked with retrotransposition and reduced symmetric DNA methylation.</title>
        <authorList>
            <person name="Willing E.M."/>
            <person name="Rawat V."/>
            <person name="Mandakova T."/>
            <person name="Maumus F."/>
            <person name="James G.V."/>
            <person name="Nordstroem K.J."/>
            <person name="Becker C."/>
            <person name="Warthmann N."/>
            <person name="Chica C."/>
            <person name="Szarzynska B."/>
            <person name="Zytnicki M."/>
            <person name="Albani M.C."/>
            <person name="Kiefer C."/>
            <person name="Bergonzi S."/>
            <person name="Castaings L."/>
            <person name="Mateos J.L."/>
            <person name="Berns M.C."/>
            <person name="Bujdoso N."/>
            <person name="Piofczyk T."/>
            <person name="de Lorenzo L."/>
            <person name="Barrero-Sicilia C."/>
            <person name="Mateos I."/>
            <person name="Piednoel M."/>
            <person name="Hagmann J."/>
            <person name="Chen-Min-Tao R."/>
            <person name="Iglesias-Fernandez R."/>
            <person name="Schuster S.C."/>
            <person name="Alonso-Blanco C."/>
            <person name="Roudier F."/>
            <person name="Carbonero P."/>
            <person name="Paz-Ares J."/>
            <person name="Davis S.J."/>
            <person name="Pecinka A."/>
            <person name="Quesneville H."/>
            <person name="Colot V."/>
            <person name="Lysak M.A."/>
            <person name="Weigel D."/>
            <person name="Coupland G."/>
            <person name="Schneeberger K."/>
        </authorList>
    </citation>
    <scope>NUCLEOTIDE SEQUENCE [LARGE SCALE GENOMIC DNA]</scope>
    <source>
        <strain evidence="2">cv. Pajares</strain>
    </source>
</reference>
<proteinExistence type="predicted"/>